<name>A0AAU8KBG6_9ACTN</name>
<dbReference type="RefSeq" id="WP_354596106.1">
    <property type="nucleotide sequence ID" value="NZ_CP136798.1"/>
</dbReference>
<proteinExistence type="predicted"/>
<dbReference type="AlphaFoldDB" id="A0AAU8KBG6"/>
<gene>
    <name evidence="1" type="ORF">R1Y80_00890</name>
</gene>
<evidence type="ECO:0008006" key="2">
    <source>
        <dbReference type="Google" id="ProtNLM"/>
    </source>
</evidence>
<evidence type="ECO:0000313" key="1">
    <source>
        <dbReference type="EMBL" id="XCN12277.1"/>
    </source>
</evidence>
<sequence length="42" mass="4679">MPQPDMTKRCNCGHPEPDSPIGHLLTCAVWDRQFGRNGEGAR</sequence>
<reference evidence="1" key="1">
    <citation type="submission" date="2023-10" db="EMBL/GenBank/DDBJ databases">
        <title>Complete genome sequence of Streptomyces sp. JL1001.</title>
        <authorList>
            <person name="Jiang L."/>
        </authorList>
    </citation>
    <scope>NUCLEOTIDE SEQUENCE</scope>
    <source>
        <strain evidence="1">JL1001</strain>
    </source>
</reference>
<accession>A0AAU8KBG6</accession>
<protein>
    <recommendedName>
        <fullName evidence="2">HNH endonuclease</fullName>
    </recommendedName>
</protein>
<organism evidence="1">
    <name type="scientific">Streptomyces sp. JL1001</name>
    <dbReference type="NCBI Taxonomy" id="3078227"/>
    <lineage>
        <taxon>Bacteria</taxon>
        <taxon>Bacillati</taxon>
        <taxon>Actinomycetota</taxon>
        <taxon>Actinomycetes</taxon>
        <taxon>Kitasatosporales</taxon>
        <taxon>Streptomycetaceae</taxon>
        <taxon>Streptomyces</taxon>
    </lineage>
</organism>
<dbReference type="EMBL" id="CP136798">
    <property type="protein sequence ID" value="XCN12277.1"/>
    <property type="molecule type" value="Genomic_DNA"/>
</dbReference>